<gene>
    <name evidence="2" type="primary">Dana\GF23414</name>
</gene>
<sequence>LPSVEEESTAPKSNVNNNLNINNNGIRHNLSVSASSSSEKIFLSKDYQYFSSGKISNTQNYSTRPKYFRTSSCNLEQRIGNMRERRLKGMQSLNRSSSSPTTSNGETECNSELDLRKFGSSSSNQLNFTRQSSISDSIDHFSILFSIPQLLVCSNLQDMMGGSKNSSRPYIQPNEYMDNILCNISLVMKERGLNQLPLPDQDIGVELFDGQMTGLTNLSRRGNAILHAEKDQIILSFTLQARDLRAAYSWKKQRLKGKVVAILNRTILNVQIKQCFSSTKSPKIHLFQVQEVDGIQVTICGLGPLNWIIKKALRSLLRRHVRSWIENDLKEVLQRELYNVSIGDELSCALFYNNESLYHPNKKVV</sequence>
<reference evidence="2" key="1">
    <citation type="submission" date="2014-05" db="EMBL/GenBank/DDBJ databases">
        <authorList>
            <person name="Chronopoulou M."/>
        </authorList>
    </citation>
    <scope>NUCLEOTIDE SEQUENCE</scope>
    <source>
        <tissue evidence="2">Whole organism</tissue>
    </source>
</reference>
<proteinExistence type="predicted"/>
<dbReference type="Pfam" id="PF16984">
    <property type="entry name" value="Grp7_allergen"/>
    <property type="match status" value="1"/>
</dbReference>
<feature type="region of interest" description="Disordered" evidence="1">
    <location>
        <begin position="90"/>
        <end position="109"/>
    </location>
</feature>
<dbReference type="InterPro" id="IPR020234">
    <property type="entry name" value="Mite_allergen_group-7"/>
</dbReference>
<dbReference type="AlphaFoldDB" id="A0A0K2SWY5"/>
<dbReference type="OrthoDB" id="6419576at2759"/>
<dbReference type="EMBL" id="HACA01000893">
    <property type="protein sequence ID" value="CDW18254.1"/>
    <property type="molecule type" value="Transcribed_RNA"/>
</dbReference>
<name>A0A0K2SWY5_LEPSM</name>
<dbReference type="InterPro" id="IPR038602">
    <property type="entry name" value="Mite_allergen_7_sf"/>
</dbReference>
<evidence type="ECO:0000313" key="2">
    <source>
        <dbReference type="EMBL" id="CDW18254.1"/>
    </source>
</evidence>
<evidence type="ECO:0000256" key="1">
    <source>
        <dbReference type="SAM" id="MobiDB-lite"/>
    </source>
</evidence>
<dbReference type="Gene3D" id="3.15.10.50">
    <property type="match status" value="1"/>
</dbReference>
<feature type="compositionally biased region" description="Low complexity" evidence="1">
    <location>
        <begin position="14"/>
        <end position="23"/>
    </location>
</feature>
<feature type="region of interest" description="Disordered" evidence="1">
    <location>
        <begin position="1"/>
        <end position="23"/>
    </location>
</feature>
<accession>A0A0K2SWY5</accession>
<organism evidence="2">
    <name type="scientific">Lepeophtheirus salmonis</name>
    <name type="common">Salmon louse</name>
    <name type="synonym">Caligus salmonis</name>
    <dbReference type="NCBI Taxonomy" id="72036"/>
    <lineage>
        <taxon>Eukaryota</taxon>
        <taxon>Metazoa</taxon>
        <taxon>Ecdysozoa</taxon>
        <taxon>Arthropoda</taxon>
        <taxon>Crustacea</taxon>
        <taxon>Multicrustacea</taxon>
        <taxon>Hexanauplia</taxon>
        <taxon>Copepoda</taxon>
        <taxon>Siphonostomatoida</taxon>
        <taxon>Caligidae</taxon>
        <taxon>Lepeophtheirus</taxon>
    </lineage>
</organism>
<protein>
    <submittedName>
        <fullName evidence="2">Uncharacterized protein</fullName>
    </submittedName>
</protein>
<feature type="non-terminal residue" evidence="2">
    <location>
        <position position="1"/>
    </location>
</feature>